<feature type="region of interest" description="Disordered" evidence="1">
    <location>
        <begin position="1"/>
        <end position="25"/>
    </location>
</feature>
<dbReference type="EMBL" id="BPQQ01000034">
    <property type="protein sequence ID" value="GJE01110.1"/>
    <property type="molecule type" value="Genomic_DNA"/>
</dbReference>
<dbReference type="SMART" id="SM00418">
    <property type="entry name" value="HTH_ARSR"/>
    <property type="match status" value="1"/>
</dbReference>
<gene>
    <name evidence="3" type="ORF">GMJLKIPL_3039</name>
</gene>
<dbReference type="InterPro" id="IPR036390">
    <property type="entry name" value="WH_DNA-bd_sf"/>
</dbReference>
<dbReference type="InterPro" id="IPR036388">
    <property type="entry name" value="WH-like_DNA-bd_sf"/>
</dbReference>
<organism evidence="3 4">
    <name type="scientific">Methylobacterium isbiliense</name>
    <dbReference type="NCBI Taxonomy" id="315478"/>
    <lineage>
        <taxon>Bacteria</taxon>
        <taxon>Pseudomonadati</taxon>
        <taxon>Pseudomonadota</taxon>
        <taxon>Alphaproteobacteria</taxon>
        <taxon>Hyphomicrobiales</taxon>
        <taxon>Methylobacteriaceae</taxon>
        <taxon>Methylobacterium</taxon>
    </lineage>
</organism>
<dbReference type="InterPro" id="IPR052543">
    <property type="entry name" value="HTH_Metal-responsive_Reg"/>
</dbReference>
<evidence type="ECO:0000313" key="4">
    <source>
        <dbReference type="Proteomes" id="UP001055153"/>
    </source>
</evidence>
<evidence type="ECO:0000313" key="3">
    <source>
        <dbReference type="EMBL" id="GJE01110.1"/>
    </source>
</evidence>
<name>A0ABQ4SD65_9HYPH</name>
<dbReference type="Proteomes" id="UP001055153">
    <property type="component" value="Unassembled WGS sequence"/>
</dbReference>
<reference evidence="3" key="1">
    <citation type="journal article" date="2021" name="Front. Microbiol.">
        <title>Comprehensive Comparative Genomics and Phenotyping of Methylobacterium Species.</title>
        <authorList>
            <person name="Alessa O."/>
            <person name="Ogura Y."/>
            <person name="Fujitani Y."/>
            <person name="Takami H."/>
            <person name="Hayashi T."/>
            <person name="Sahin N."/>
            <person name="Tani A."/>
        </authorList>
    </citation>
    <scope>NUCLEOTIDE SEQUENCE</scope>
    <source>
        <strain evidence="3">DSM 17168</strain>
    </source>
</reference>
<dbReference type="PANTHER" id="PTHR39168:SF1">
    <property type="entry name" value="TRANSCRIPTIONAL REGULATORY PROTEIN"/>
    <property type="match status" value="1"/>
</dbReference>
<sequence>MQRASRRGRTLRPRPKHRRLTGAGGQPILGGMAMVSGNTLAEVAGLIGDPARANILSALMDGRALTAGELAWHAGVSAPTTSGHLAKLAAARLVAVERQGRHRYHRLATPEVAAAVEALMQVAAAGPARHRPTGPRDAAMRLARTCYDHLAGRLGTALADSLREHGHVTLTEEGVGTITPAGTRFLCDEVGLDLGDGGRRPLCRTCLDWSERRPHFAGRLGAALCRRVHDLGWIARSRDSRAVVITPTGRRGFSQTFGISLP</sequence>
<protein>
    <recommendedName>
        <fullName evidence="2">HTH arsR-type domain-containing protein</fullName>
    </recommendedName>
</protein>
<feature type="domain" description="HTH arsR-type" evidence="2">
    <location>
        <begin position="32"/>
        <end position="127"/>
    </location>
</feature>
<dbReference type="CDD" id="cd00090">
    <property type="entry name" value="HTH_ARSR"/>
    <property type="match status" value="1"/>
</dbReference>
<accession>A0ABQ4SD65</accession>
<dbReference type="Gene3D" id="1.10.10.10">
    <property type="entry name" value="Winged helix-like DNA-binding domain superfamily/Winged helix DNA-binding domain"/>
    <property type="match status" value="1"/>
</dbReference>
<keyword evidence="4" id="KW-1185">Reference proteome</keyword>
<dbReference type="SUPFAM" id="SSF46785">
    <property type="entry name" value="Winged helix' DNA-binding domain"/>
    <property type="match status" value="1"/>
</dbReference>
<dbReference type="InterPro" id="IPR011991">
    <property type="entry name" value="ArsR-like_HTH"/>
</dbReference>
<dbReference type="NCBIfam" id="NF033788">
    <property type="entry name" value="HTH_metalloreg"/>
    <property type="match status" value="1"/>
</dbReference>
<comment type="caution">
    <text evidence="3">The sequence shown here is derived from an EMBL/GenBank/DDBJ whole genome shotgun (WGS) entry which is preliminary data.</text>
</comment>
<dbReference type="Pfam" id="PF01022">
    <property type="entry name" value="HTH_5"/>
    <property type="match status" value="1"/>
</dbReference>
<proteinExistence type="predicted"/>
<dbReference type="PANTHER" id="PTHR39168">
    <property type="entry name" value="TRANSCRIPTIONAL REGULATOR-RELATED"/>
    <property type="match status" value="1"/>
</dbReference>
<evidence type="ECO:0000259" key="2">
    <source>
        <dbReference type="PROSITE" id="PS50987"/>
    </source>
</evidence>
<feature type="compositionally biased region" description="Basic residues" evidence="1">
    <location>
        <begin position="1"/>
        <end position="20"/>
    </location>
</feature>
<evidence type="ECO:0000256" key="1">
    <source>
        <dbReference type="SAM" id="MobiDB-lite"/>
    </source>
</evidence>
<dbReference type="InterPro" id="IPR001845">
    <property type="entry name" value="HTH_ArsR_DNA-bd_dom"/>
</dbReference>
<reference evidence="3" key="2">
    <citation type="submission" date="2021-08" db="EMBL/GenBank/DDBJ databases">
        <authorList>
            <person name="Tani A."/>
            <person name="Ola A."/>
            <person name="Ogura Y."/>
            <person name="Katsura K."/>
            <person name="Hayashi T."/>
        </authorList>
    </citation>
    <scope>NUCLEOTIDE SEQUENCE</scope>
    <source>
        <strain evidence="3">DSM 17168</strain>
    </source>
</reference>
<dbReference type="PROSITE" id="PS50987">
    <property type="entry name" value="HTH_ARSR_2"/>
    <property type="match status" value="1"/>
</dbReference>